<name>A0ABN7XHJ2_GIGMA</name>
<evidence type="ECO:0000313" key="1">
    <source>
        <dbReference type="EMBL" id="CAG8854070.1"/>
    </source>
</evidence>
<keyword evidence="2" id="KW-1185">Reference proteome</keyword>
<reference evidence="1 2" key="1">
    <citation type="submission" date="2021-06" db="EMBL/GenBank/DDBJ databases">
        <authorList>
            <person name="Kallberg Y."/>
            <person name="Tangrot J."/>
            <person name="Rosling A."/>
        </authorList>
    </citation>
    <scope>NUCLEOTIDE SEQUENCE [LARGE SCALE GENOMIC DNA]</scope>
    <source>
        <strain evidence="1 2">120-4 pot B 10/14</strain>
    </source>
</reference>
<evidence type="ECO:0000313" key="2">
    <source>
        <dbReference type="Proteomes" id="UP000789901"/>
    </source>
</evidence>
<accession>A0ABN7XHJ2</accession>
<dbReference type="EMBL" id="CAJVQB010132924">
    <property type="protein sequence ID" value="CAG8854070.1"/>
    <property type="molecule type" value="Genomic_DNA"/>
</dbReference>
<sequence>CKKPCFNLISSTSFPQSNEFNSLVMFANCVVRSSCQRNLQLTMF</sequence>
<feature type="non-terminal residue" evidence="1">
    <location>
        <position position="44"/>
    </location>
</feature>
<proteinExistence type="predicted"/>
<dbReference type="Proteomes" id="UP000789901">
    <property type="component" value="Unassembled WGS sequence"/>
</dbReference>
<comment type="caution">
    <text evidence="1">The sequence shown here is derived from an EMBL/GenBank/DDBJ whole genome shotgun (WGS) entry which is preliminary data.</text>
</comment>
<protein>
    <submittedName>
        <fullName evidence="1">16515_t:CDS:1</fullName>
    </submittedName>
</protein>
<gene>
    <name evidence="1" type="ORF">GMARGA_LOCUS42891</name>
</gene>
<feature type="non-terminal residue" evidence="1">
    <location>
        <position position="1"/>
    </location>
</feature>
<organism evidence="1 2">
    <name type="scientific">Gigaspora margarita</name>
    <dbReference type="NCBI Taxonomy" id="4874"/>
    <lineage>
        <taxon>Eukaryota</taxon>
        <taxon>Fungi</taxon>
        <taxon>Fungi incertae sedis</taxon>
        <taxon>Mucoromycota</taxon>
        <taxon>Glomeromycotina</taxon>
        <taxon>Glomeromycetes</taxon>
        <taxon>Diversisporales</taxon>
        <taxon>Gigasporaceae</taxon>
        <taxon>Gigaspora</taxon>
    </lineage>
</organism>